<dbReference type="InterPro" id="IPR051083">
    <property type="entry name" value="GrpII_Intron_Splice-Mob/Def"/>
</dbReference>
<dbReference type="RefSeq" id="WP_240481271.1">
    <property type="nucleotide sequence ID" value="NZ_CP011125.1"/>
</dbReference>
<evidence type="ECO:0000256" key="3">
    <source>
        <dbReference type="ARBA" id="ARBA00022695"/>
    </source>
</evidence>
<dbReference type="PANTHER" id="PTHR34047:SF7">
    <property type="entry name" value="RNA-DIRECTED DNA POLYMERASE"/>
    <property type="match status" value="1"/>
</dbReference>
<dbReference type="STRING" id="927083.DB32_006367"/>
<dbReference type="InterPro" id="IPR043502">
    <property type="entry name" value="DNA/RNA_pol_sf"/>
</dbReference>
<evidence type="ECO:0000259" key="11">
    <source>
        <dbReference type="PROSITE" id="PS50878"/>
    </source>
</evidence>
<dbReference type="GO" id="GO:0046872">
    <property type="term" value="F:metal ion binding"/>
    <property type="evidence" value="ECO:0007669"/>
    <property type="project" value="UniProtKB-KW"/>
</dbReference>
<dbReference type="EMBL" id="CP011125">
    <property type="protein sequence ID" value="AKF09218.1"/>
    <property type="molecule type" value="Genomic_DNA"/>
</dbReference>
<keyword evidence="13" id="KW-1185">Reference proteome</keyword>
<evidence type="ECO:0000256" key="1">
    <source>
        <dbReference type="ARBA" id="ARBA00012493"/>
    </source>
</evidence>
<organism evidence="12 13">
    <name type="scientific">Sandaracinus amylolyticus</name>
    <dbReference type="NCBI Taxonomy" id="927083"/>
    <lineage>
        <taxon>Bacteria</taxon>
        <taxon>Pseudomonadati</taxon>
        <taxon>Myxococcota</taxon>
        <taxon>Polyangia</taxon>
        <taxon>Polyangiales</taxon>
        <taxon>Sandaracinaceae</taxon>
        <taxon>Sandaracinus</taxon>
    </lineage>
</organism>
<comment type="similarity">
    <text evidence="8">Belongs to the bacterial reverse transcriptase family.</text>
</comment>
<dbReference type="GO" id="GO:0003964">
    <property type="term" value="F:RNA-directed DNA polymerase activity"/>
    <property type="evidence" value="ECO:0007669"/>
    <property type="project" value="UniProtKB-KW"/>
</dbReference>
<dbReference type="GO" id="GO:0003723">
    <property type="term" value="F:RNA binding"/>
    <property type="evidence" value="ECO:0007669"/>
    <property type="project" value="InterPro"/>
</dbReference>
<dbReference type="PRINTS" id="PR00866">
    <property type="entry name" value="RNADNAPOLMS"/>
</dbReference>
<reference evidence="12" key="1">
    <citation type="submission" date="2015-03" db="EMBL/GenBank/DDBJ databases">
        <title>Genome assembly of Sandaracinus amylolyticus DSM 53668.</title>
        <authorList>
            <person name="Sharma G."/>
            <person name="Subramanian S."/>
        </authorList>
    </citation>
    <scope>NUCLEOTIDE SEQUENCE [LARGE SCALE GENOMIC DNA]</scope>
    <source>
        <strain evidence="12">DSM 53668</strain>
    </source>
</reference>
<dbReference type="GO" id="GO:0051607">
    <property type="term" value="P:defense response to virus"/>
    <property type="evidence" value="ECO:0007669"/>
    <property type="project" value="UniProtKB-KW"/>
</dbReference>
<protein>
    <recommendedName>
        <fullName evidence="1">RNA-directed DNA polymerase</fullName>
        <ecNumber evidence="1">2.7.7.49</ecNumber>
    </recommendedName>
</protein>
<evidence type="ECO:0000256" key="10">
    <source>
        <dbReference type="SAM" id="MobiDB-lite"/>
    </source>
</evidence>
<accession>A0A0F6W768</accession>
<dbReference type="PANTHER" id="PTHR34047">
    <property type="entry name" value="NUCLEAR INTRON MATURASE 1, MITOCHONDRIAL-RELATED"/>
    <property type="match status" value="1"/>
</dbReference>
<dbReference type="InterPro" id="IPR000477">
    <property type="entry name" value="RT_dom"/>
</dbReference>
<evidence type="ECO:0000313" key="13">
    <source>
        <dbReference type="Proteomes" id="UP000034883"/>
    </source>
</evidence>
<dbReference type="CDD" id="cd03487">
    <property type="entry name" value="RT_Bac_retron_II"/>
    <property type="match status" value="1"/>
</dbReference>
<sequence length="611" mass="66929">MSFWKKVVDFFTGGPTSIETSAVGTSGSPLEAAIWSAIKSRMAKGESFTPIDVVDDATSSTPGRTVKTITDGIAFVDAFFARGLFAPHGYTRTLTSTPSGQNWLYHPASSAPLVAMPAIVAQPALKASAPAIDPYDVGSLLTLTPAELRTRALKIVPWRTAWIGRTDVIPPESDERTALIDRGLELRGLLTRAQLVEIHRVGDEWLKHKDAPRLAQSRAAKNAEEAVAQLRAERARTKEEKRAASEARKKARAERIARRKREDIVYLGRGVSALLGDRRAHVEKLNALGLPVMASPADVATALGVTIPALRFLCFHAEAARRAHYVQFDVPKRSGGVRRLSAPMPRLAAAQQWVLEHVLEKLPVERPAHGFVPGRSTVTNAREHVGRDIVINLDLESFFPSITFPRVRGLFVGVGYSPAVATILALLCTESARTRAEYDGAKYDVATGPRALPQGACTSPAISNQIARKLDQRLRGLAVARGWTYTRYADDLTFSAPEGKRSEIARLIARIRHVVEEEGFRIQVKKGRVQRAGGRQTVTGIVVNETHKLGVPREDVRMLRAILHNAKKTGLAAQNRDAKPDFEAWLRGKIAYVQMIDRARGDALLRALDAL</sequence>
<name>A0A0F6W768_9BACT</name>
<evidence type="ECO:0000256" key="5">
    <source>
        <dbReference type="ARBA" id="ARBA00022842"/>
    </source>
</evidence>
<dbReference type="EC" id="2.7.7.49" evidence="1"/>
<evidence type="ECO:0000256" key="6">
    <source>
        <dbReference type="ARBA" id="ARBA00022918"/>
    </source>
</evidence>
<feature type="domain" description="Reverse transcriptase" evidence="11">
    <location>
        <begin position="311"/>
        <end position="543"/>
    </location>
</feature>
<keyword evidence="3" id="KW-0548">Nucleotidyltransferase</keyword>
<evidence type="ECO:0000256" key="4">
    <source>
        <dbReference type="ARBA" id="ARBA00022723"/>
    </source>
</evidence>
<dbReference type="PROSITE" id="PS50878">
    <property type="entry name" value="RT_POL"/>
    <property type="match status" value="1"/>
</dbReference>
<evidence type="ECO:0000256" key="8">
    <source>
        <dbReference type="ARBA" id="ARBA00034120"/>
    </source>
</evidence>
<feature type="region of interest" description="Disordered" evidence="10">
    <location>
        <begin position="233"/>
        <end position="252"/>
    </location>
</feature>
<keyword evidence="4" id="KW-0479">Metal-binding</keyword>
<proteinExistence type="inferred from homology"/>
<evidence type="ECO:0000313" key="12">
    <source>
        <dbReference type="EMBL" id="AKF09218.1"/>
    </source>
</evidence>
<dbReference type="Proteomes" id="UP000034883">
    <property type="component" value="Chromosome"/>
</dbReference>
<dbReference type="InterPro" id="IPR000123">
    <property type="entry name" value="Reverse_transcriptase_msDNA"/>
</dbReference>
<gene>
    <name evidence="12" type="ORF">DB32_006367</name>
</gene>
<dbReference type="Pfam" id="PF00078">
    <property type="entry name" value="RVT_1"/>
    <property type="match status" value="1"/>
</dbReference>
<evidence type="ECO:0000256" key="7">
    <source>
        <dbReference type="ARBA" id="ARBA00023118"/>
    </source>
</evidence>
<evidence type="ECO:0000256" key="2">
    <source>
        <dbReference type="ARBA" id="ARBA00022679"/>
    </source>
</evidence>
<dbReference type="KEGG" id="samy:DB32_006367"/>
<dbReference type="SUPFAM" id="SSF56672">
    <property type="entry name" value="DNA/RNA polymerases"/>
    <property type="match status" value="1"/>
</dbReference>
<comment type="catalytic activity">
    <reaction evidence="9">
        <text>DNA(n) + a 2'-deoxyribonucleoside 5'-triphosphate = DNA(n+1) + diphosphate</text>
        <dbReference type="Rhea" id="RHEA:22508"/>
        <dbReference type="Rhea" id="RHEA-COMP:17339"/>
        <dbReference type="Rhea" id="RHEA-COMP:17340"/>
        <dbReference type="ChEBI" id="CHEBI:33019"/>
        <dbReference type="ChEBI" id="CHEBI:61560"/>
        <dbReference type="ChEBI" id="CHEBI:173112"/>
        <dbReference type="EC" id="2.7.7.49"/>
    </reaction>
</comment>
<evidence type="ECO:0000256" key="9">
    <source>
        <dbReference type="ARBA" id="ARBA00048173"/>
    </source>
</evidence>
<dbReference type="AlphaFoldDB" id="A0A0F6W768"/>
<keyword evidence="2" id="KW-0808">Transferase</keyword>
<keyword evidence="5" id="KW-0460">Magnesium</keyword>
<keyword evidence="7" id="KW-0051">Antiviral defense</keyword>
<keyword evidence="6 12" id="KW-0695">RNA-directed DNA polymerase</keyword>